<dbReference type="CDD" id="cd20341">
    <property type="entry name" value="BRcat_RBR_RNF14"/>
    <property type="match status" value="1"/>
</dbReference>
<evidence type="ECO:0000256" key="8">
    <source>
        <dbReference type="ARBA" id="ARBA00022786"/>
    </source>
</evidence>
<dbReference type="GO" id="GO:0016567">
    <property type="term" value="P:protein ubiquitination"/>
    <property type="evidence" value="ECO:0007669"/>
    <property type="project" value="InterPro"/>
</dbReference>
<organism evidence="16 17">
    <name type="scientific">Cryptotermes secundus</name>
    <dbReference type="NCBI Taxonomy" id="105785"/>
    <lineage>
        <taxon>Eukaryota</taxon>
        <taxon>Metazoa</taxon>
        <taxon>Ecdysozoa</taxon>
        <taxon>Arthropoda</taxon>
        <taxon>Hexapoda</taxon>
        <taxon>Insecta</taxon>
        <taxon>Pterygota</taxon>
        <taxon>Neoptera</taxon>
        <taxon>Polyneoptera</taxon>
        <taxon>Dictyoptera</taxon>
        <taxon>Blattodea</taxon>
        <taxon>Blattoidea</taxon>
        <taxon>Termitoidae</taxon>
        <taxon>Kalotermitidae</taxon>
        <taxon>Cryptotermitinae</taxon>
        <taxon>Cryptotermes</taxon>
    </lineage>
</organism>
<dbReference type="InParanoid" id="A0A2J7Q522"/>
<feature type="region of interest" description="Disordered" evidence="12">
    <location>
        <begin position="162"/>
        <end position="226"/>
    </location>
</feature>
<dbReference type="PROSITE" id="PS51873">
    <property type="entry name" value="TRIAD"/>
    <property type="match status" value="1"/>
</dbReference>
<dbReference type="PROSITE" id="PS00518">
    <property type="entry name" value="ZF_RING_1"/>
    <property type="match status" value="1"/>
</dbReference>
<dbReference type="InterPro" id="IPR001841">
    <property type="entry name" value="Znf_RING"/>
</dbReference>
<dbReference type="Pfam" id="PF01485">
    <property type="entry name" value="IBR"/>
    <property type="match status" value="1"/>
</dbReference>
<dbReference type="Proteomes" id="UP000235965">
    <property type="component" value="Unassembled WGS sequence"/>
</dbReference>
<dbReference type="InterPro" id="IPR044066">
    <property type="entry name" value="TRIAD_supradom"/>
</dbReference>
<dbReference type="GO" id="GO:0061630">
    <property type="term" value="F:ubiquitin protein ligase activity"/>
    <property type="evidence" value="ECO:0007669"/>
    <property type="project" value="UniProtKB-EC"/>
</dbReference>
<dbReference type="OrthoDB" id="69641at2759"/>
<dbReference type="InterPro" id="IPR031127">
    <property type="entry name" value="E3_UB_ligase_RBR"/>
</dbReference>
<dbReference type="Gene3D" id="3.10.110.10">
    <property type="entry name" value="Ubiquitin Conjugating Enzyme"/>
    <property type="match status" value="1"/>
</dbReference>
<dbReference type="CDD" id="cd20354">
    <property type="entry name" value="Rcat_RBR_RNF14"/>
    <property type="match status" value="1"/>
</dbReference>
<dbReference type="Gene3D" id="3.30.40.10">
    <property type="entry name" value="Zinc/RING finger domain, C3HC4 (zinc finger)"/>
    <property type="match status" value="1"/>
</dbReference>
<evidence type="ECO:0000256" key="4">
    <source>
        <dbReference type="ARBA" id="ARBA00022679"/>
    </source>
</evidence>
<keyword evidence="8" id="KW-0833">Ubl conjugation pathway</keyword>
<dbReference type="Pfam" id="PF05773">
    <property type="entry name" value="RWD"/>
    <property type="match status" value="1"/>
</dbReference>
<feature type="region of interest" description="Disordered" evidence="12">
    <location>
        <begin position="262"/>
        <end position="293"/>
    </location>
</feature>
<dbReference type="CDD" id="cd16628">
    <property type="entry name" value="RING-HC_RBR_RNF14"/>
    <property type="match status" value="1"/>
</dbReference>
<sequence length="702" mass="80783">MSNKESQRDEICVLESIYNEEEIQIHEENNLLGGQFYAYIDLPTGFKVVFRDLREEDSCLEELPLKYLPPISLHFSLPCDYPSRSSPTYTLSCQWLQNNKLILLHKKLEAIWKENEGMEVLFLWTQFLKEDVLKFLEITDTLDVSSLETTYKKREEFRQAMRTHQLEEREKRKNAKSETESGKQLNTPDTCRSVAEYPRRKQRGRTGWGRKDRVVDQHKQEDELKSESCALGKTETIETSTQNTGTVQDNSCNTDVLHDSKNQRAGSCVQRSSHRGTYGKGYSSNYNRSPGRGNNWMVSGNSYRSVSPKSNDQIGLNINNPLINNESIKNSSECDNVVDRQCNKNSEAVNIGNASEDCIVGTKKKDVEVALNGVGVKPSKSTVFRRKHNSQPVPSTLNRDRRYAPTRPRMSVVKLLREYDEARQRTEFNRNFYTCKICFQDKRGSHCTCFEGCGHVFCKSCMAEYFAVRIKDGTVKSICCPEENCTSEAVPNQVQELVSAELFSRYDSVLLSTLLDTMEDVLYCPRPACQYPVAVEPGEKMAACPSCSYVFCIYCRMVYHGIEPCRFRAHEKRHLVEEYSNASEERRVQMEQRYGKKQLQTLVDTSLSEIWVFTNSKKCPSCNAAIEKSEGCNKMVCWKCNTSFCWLCEQRLNPERPYLHFNNPASKCYNLLFHGVQVSDEEDDWWEAEVGEEKVTQKERGT</sequence>
<dbReference type="SUPFAM" id="SSF57850">
    <property type="entry name" value="RING/U-box"/>
    <property type="match status" value="3"/>
</dbReference>
<evidence type="ECO:0000313" key="16">
    <source>
        <dbReference type="EMBL" id="PNF23681.1"/>
    </source>
</evidence>
<evidence type="ECO:0000313" key="17">
    <source>
        <dbReference type="Proteomes" id="UP000235965"/>
    </source>
</evidence>
<keyword evidence="9" id="KW-0862">Zinc</keyword>
<feature type="compositionally biased region" description="Basic and acidic residues" evidence="12">
    <location>
        <begin position="209"/>
        <end position="226"/>
    </location>
</feature>
<evidence type="ECO:0000256" key="6">
    <source>
        <dbReference type="ARBA" id="ARBA00022737"/>
    </source>
</evidence>
<keyword evidence="17" id="KW-1185">Reference proteome</keyword>
<dbReference type="CDD" id="cd23820">
    <property type="entry name" value="RWD_RNF14"/>
    <property type="match status" value="1"/>
</dbReference>
<evidence type="ECO:0000256" key="12">
    <source>
        <dbReference type="SAM" id="MobiDB-lite"/>
    </source>
</evidence>
<evidence type="ECO:0000259" key="15">
    <source>
        <dbReference type="PROSITE" id="PS51873"/>
    </source>
</evidence>
<dbReference type="PROSITE" id="PS50908">
    <property type="entry name" value="RWD"/>
    <property type="match status" value="1"/>
</dbReference>
<dbReference type="Gene3D" id="1.20.120.1750">
    <property type="match status" value="1"/>
</dbReference>
<evidence type="ECO:0000256" key="9">
    <source>
        <dbReference type="ARBA" id="ARBA00022833"/>
    </source>
</evidence>
<keyword evidence="4" id="KW-0808">Transferase</keyword>
<evidence type="ECO:0000256" key="10">
    <source>
        <dbReference type="ARBA" id="ARBA00044508"/>
    </source>
</evidence>
<dbReference type="InterPro" id="IPR013083">
    <property type="entry name" value="Znf_RING/FYVE/PHD"/>
</dbReference>
<comment type="similarity">
    <text evidence="10">Belongs to the RBR family. RNF14 subfamily.</text>
</comment>
<evidence type="ECO:0000256" key="2">
    <source>
        <dbReference type="ARBA" id="ARBA00004906"/>
    </source>
</evidence>
<dbReference type="InterPro" id="IPR016135">
    <property type="entry name" value="UBQ-conjugating_enzyme/RWD"/>
</dbReference>
<dbReference type="InterPro" id="IPR002867">
    <property type="entry name" value="IBR_dom"/>
</dbReference>
<evidence type="ECO:0000259" key="13">
    <source>
        <dbReference type="PROSITE" id="PS50089"/>
    </source>
</evidence>
<accession>A0A2J7Q522</accession>
<feature type="domain" description="RWD" evidence="14">
    <location>
        <begin position="9"/>
        <end position="135"/>
    </location>
</feature>
<dbReference type="Gene3D" id="2.20.25.20">
    <property type="match status" value="1"/>
</dbReference>
<comment type="pathway">
    <text evidence="2">Protein modification; protein ubiquitination.</text>
</comment>
<dbReference type="SUPFAM" id="SSF54495">
    <property type="entry name" value="UBC-like"/>
    <property type="match status" value="1"/>
</dbReference>
<dbReference type="EMBL" id="NEVH01018372">
    <property type="protein sequence ID" value="PNF23681.1"/>
    <property type="molecule type" value="Genomic_DNA"/>
</dbReference>
<name>A0A2J7Q522_9NEOP</name>
<evidence type="ECO:0000256" key="7">
    <source>
        <dbReference type="ARBA" id="ARBA00022771"/>
    </source>
</evidence>
<dbReference type="STRING" id="105785.A0A2J7Q522"/>
<dbReference type="EC" id="2.3.2.31" evidence="3"/>
<comment type="catalytic activity">
    <reaction evidence="1">
        <text>[E2 ubiquitin-conjugating enzyme]-S-ubiquitinyl-L-cysteine + [acceptor protein]-L-lysine = [E2 ubiquitin-conjugating enzyme]-L-cysteine + [acceptor protein]-N(6)-ubiquitinyl-L-lysine.</text>
        <dbReference type="EC" id="2.3.2.31"/>
    </reaction>
</comment>
<protein>
    <recommendedName>
        <fullName evidence="3">RBR-type E3 ubiquitin transferase</fullName>
        <ecNumber evidence="3">2.3.2.31</ecNumber>
    </recommendedName>
</protein>
<keyword evidence="7 11" id="KW-0863">Zinc-finger</keyword>
<keyword evidence="5" id="KW-0479">Metal-binding</keyword>
<dbReference type="Pfam" id="PF22191">
    <property type="entry name" value="IBR_1"/>
    <property type="match status" value="1"/>
</dbReference>
<gene>
    <name evidence="16" type="ORF">B7P43_G02474</name>
</gene>
<reference evidence="16 17" key="1">
    <citation type="submission" date="2017-12" db="EMBL/GenBank/DDBJ databases">
        <title>Hemimetabolous genomes reveal molecular basis of termite eusociality.</title>
        <authorList>
            <person name="Harrison M.C."/>
            <person name="Jongepier E."/>
            <person name="Robertson H.M."/>
            <person name="Arning N."/>
            <person name="Bitard-Feildel T."/>
            <person name="Chao H."/>
            <person name="Childers C.P."/>
            <person name="Dinh H."/>
            <person name="Doddapaneni H."/>
            <person name="Dugan S."/>
            <person name="Gowin J."/>
            <person name="Greiner C."/>
            <person name="Han Y."/>
            <person name="Hu H."/>
            <person name="Hughes D.S.T."/>
            <person name="Huylmans A.-K."/>
            <person name="Kemena C."/>
            <person name="Kremer L.P.M."/>
            <person name="Lee S.L."/>
            <person name="Lopez-Ezquerra A."/>
            <person name="Mallet L."/>
            <person name="Monroy-Kuhn J.M."/>
            <person name="Moser A."/>
            <person name="Murali S.C."/>
            <person name="Muzny D.M."/>
            <person name="Otani S."/>
            <person name="Piulachs M.-D."/>
            <person name="Poelchau M."/>
            <person name="Qu J."/>
            <person name="Schaub F."/>
            <person name="Wada-Katsumata A."/>
            <person name="Worley K.C."/>
            <person name="Xie Q."/>
            <person name="Ylla G."/>
            <person name="Poulsen M."/>
            <person name="Gibbs R.A."/>
            <person name="Schal C."/>
            <person name="Richards S."/>
            <person name="Belles X."/>
            <person name="Korb J."/>
            <person name="Bornberg-Bauer E."/>
        </authorList>
    </citation>
    <scope>NUCLEOTIDE SEQUENCE [LARGE SCALE GENOMIC DNA]</scope>
    <source>
        <tissue evidence="16">Whole body</tissue>
    </source>
</reference>
<dbReference type="InterPro" id="IPR006575">
    <property type="entry name" value="RWD_dom"/>
</dbReference>
<comment type="caution">
    <text evidence="16">The sequence shown here is derived from an EMBL/GenBank/DDBJ whole genome shotgun (WGS) entry which is preliminary data.</text>
</comment>
<dbReference type="InterPro" id="IPR017907">
    <property type="entry name" value="Znf_RING_CS"/>
</dbReference>
<keyword evidence="6" id="KW-0677">Repeat</keyword>
<dbReference type="PANTHER" id="PTHR11685">
    <property type="entry name" value="RBR FAMILY RING FINGER AND IBR DOMAIN-CONTAINING"/>
    <property type="match status" value="1"/>
</dbReference>
<dbReference type="InterPro" id="IPR031128">
    <property type="entry name" value="RNF14_RING-HC_Zfn"/>
</dbReference>
<evidence type="ECO:0000256" key="3">
    <source>
        <dbReference type="ARBA" id="ARBA00012251"/>
    </source>
</evidence>
<evidence type="ECO:0000256" key="1">
    <source>
        <dbReference type="ARBA" id="ARBA00001798"/>
    </source>
</evidence>
<feature type="domain" description="RING-type" evidence="13">
    <location>
        <begin position="435"/>
        <end position="484"/>
    </location>
</feature>
<evidence type="ECO:0000259" key="14">
    <source>
        <dbReference type="PROSITE" id="PS50908"/>
    </source>
</evidence>
<dbReference type="SMART" id="SM00591">
    <property type="entry name" value="RWD"/>
    <property type="match status" value="1"/>
</dbReference>
<evidence type="ECO:0000256" key="5">
    <source>
        <dbReference type="ARBA" id="ARBA00022723"/>
    </source>
</evidence>
<feature type="compositionally biased region" description="Basic and acidic residues" evidence="12">
    <location>
        <begin position="162"/>
        <end position="181"/>
    </location>
</feature>
<dbReference type="InterPro" id="IPR047548">
    <property type="entry name" value="Rcat_RBR_RNF14"/>
</dbReference>
<dbReference type="SMART" id="SM00647">
    <property type="entry name" value="IBR"/>
    <property type="match status" value="2"/>
</dbReference>
<dbReference type="GO" id="GO:0008270">
    <property type="term" value="F:zinc ion binding"/>
    <property type="evidence" value="ECO:0007669"/>
    <property type="project" value="UniProtKB-KW"/>
</dbReference>
<feature type="domain" description="RING-type" evidence="15">
    <location>
        <begin position="431"/>
        <end position="672"/>
    </location>
</feature>
<evidence type="ECO:0000256" key="11">
    <source>
        <dbReference type="PROSITE-ProRule" id="PRU00175"/>
    </source>
</evidence>
<dbReference type="AlphaFoldDB" id="A0A2J7Q522"/>
<proteinExistence type="inferred from homology"/>
<dbReference type="FunFam" id="3.30.40.10:FF:000137">
    <property type="entry name" value="RanBP-type and C3HC4-type zinc finger-containing protein 1"/>
    <property type="match status" value="1"/>
</dbReference>
<dbReference type="PROSITE" id="PS50089">
    <property type="entry name" value="ZF_RING_2"/>
    <property type="match status" value="1"/>
</dbReference>